<evidence type="ECO:0000313" key="4">
    <source>
        <dbReference type="Proteomes" id="UP000664628"/>
    </source>
</evidence>
<sequence>MNLRTLLIISFLSAGMINASAQTTTPTPATANQSDSLRVYAGTYTFSGGSPISTFTITVKDGFLYGDAGMGENKLIKQAQADQFKSTSSYGSIITFIRDAATKAVTGLTLAAQGQELSATKAK</sequence>
<keyword evidence="4" id="KW-1185">Reference proteome</keyword>
<feature type="domain" description="Peptidase S12 Pab87-related C-terminal" evidence="2">
    <location>
        <begin position="28"/>
        <end position="116"/>
    </location>
</feature>
<comment type="caution">
    <text evidence="3">The sequence shown here is derived from an EMBL/GenBank/DDBJ whole genome shotgun (WGS) entry which is preliminary data.</text>
</comment>
<keyword evidence="1" id="KW-0732">Signal</keyword>
<dbReference type="RefSeq" id="WP_207331080.1">
    <property type="nucleotide sequence ID" value="NZ_JAFMYW010000007.1"/>
</dbReference>
<feature type="chain" id="PRO_5046464166" evidence="1">
    <location>
        <begin position="22"/>
        <end position="123"/>
    </location>
</feature>
<dbReference type="EMBL" id="JAFMYW010000007">
    <property type="protein sequence ID" value="MBO0951123.1"/>
    <property type="molecule type" value="Genomic_DNA"/>
</dbReference>
<proteinExistence type="predicted"/>
<gene>
    <name evidence="3" type="ORF">J2I46_21235</name>
</gene>
<feature type="signal peptide" evidence="1">
    <location>
        <begin position="1"/>
        <end position="21"/>
    </location>
</feature>
<evidence type="ECO:0000256" key="1">
    <source>
        <dbReference type="SAM" id="SignalP"/>
    </source>
</evidence>
<dbReference type="Proteomes" id="UP000664628">
    <property type="component" value="Unassembled WGS sequence"/>
</dbReference>
<accession>A0ABS3JMA2</accession>
<name>A0ABS3JMA2_9BACT</name>
<protein>
    <submittedName>
        <fullName evidence="3">DUF3471 domain-containing protein</fullName>
    </submittedName>
</protein>
<organism evidence="3 4">
    <name type="scientific">Fibrella forsythiae</name>
    <dbReference type="NCBI Taxonomy" id="2817061"/>
    <lineage>
        <taxon>Bacteria</taxon>
        <taxon>Pseudomonadati</taxon>
        <taxon>Bacteroidota</taxon>
        <taxon>Cytophagia</taxon>
        <taxon>Cytophagales</taxon>
        <taxon>Spirosomataceae</taxon>
        <taxon>Fibrella</taxon>
    </lineage>
</organism>
<reference evidence="3 4" key="1">
    <citation type="submission" date="2021-03" db="EMBL/GenBank/DDBJ databases">
        <title>Fibrella sp. HMF5405 genome sequencing and assembly.</title>
        <authorList>
            <person name="Kang H."/>
            <person name="Kim H."/>
            <person name="Bae S."/>
            <person name="Joh K."/>
        </authorList>
    </citation>
    <scope>NUCLEOTIDE SEQUENCE [LARGE SCALE GENOMIC DNA]</scope>
    <source>
        <strain evidence="3 4">HMF5405</strain>
    </source>
</reference>
<evidence type="ECO:0000259" key="2">
    <source>
        <dbReference type="Pfam" id="PF11954"/>
    </source>
</evidence>
<dbReference type="InterPro" id="IPR021860">
    <property type="entry name" value="Peptidase_S12_Pab87-rel_C"/>
</dbReference>
<evidence type="ECO:0000313" key="3">
    <source>
        <dbReference type="EMBL" id="MBO0951123.1"/>
    </source>
</evidence>
<dbReference type="Pfam" id="PF11954">
    <property type="entry name" value="DUF3471"/>
    <property type="match status" value="1"/>
</dbReference>